<evidence type="ECO:0000256" key="5">
    <source>
        <dbReference type="ARBA" id="ARBA00022741"/>
    </source>
</evidence>
<evidence type="ECO:0000256" key="8">
    <source>
        <dbReference type="ARBA" id="ARBA00023012"/>
    </source>
</evidence>
<accession>A0A7W9UWK9</accession>
<evidence type="ECO:0000313" key="14">
    <source>
        <dbReference type="Proteomes" id="UP000588098"/>
    </source>
</evidence>
<comment type="catalytic activity">
    <reaction evidence="1">
        <text>ATP + protein L-histidine = ADP + protein N-phospho-L-histidine.</text>
        <dbReference type="EC" id="2.7.13.3"/>
    </reaction>
</comment>
<protein>
    <recommendedName>
        <fullName evidence="2">histidine kinase</fullName>
        <ecNumber evidence="2">2.7.13.3</ecNumber>
    </recommendedName>
</protein>
<keyword evidence="3" id="KW-0597">Phosphoprotein</keyword>
<evidence type="ECO:0000259" key="11">
    <source>
        <dbReference type="Pfam" id="PF02518"/>
    </source>
</evidence>
<feature type="transmembrane region" description="Helical" evidence="10">
    <location>
        <begin position="61"/>
        <end position="79"/>
    </location>
</feature>
<dbReference type="InterPro" id="IPR050482">
    <property type="entry name" value="Sensor_HK_TwoCompSys"/>
</dbReference>
<keyword evidence="6 13" id="KW-0418">Kinase</keyword>
<name>A0A7W9UWK9_9ACTN</name>
<evidence type="ECO:0000256" key="4">
    <source>
        <dbReference type="ARBA" id="ARBA00022679"/>
    </source>
</evidence>
<evidence type="ECO:0000256" key="3">
    <source>
        <dbReference type="ARBA" id="ARBA00022553"/>
    </source>
</evidence>
<keyword evidence="10" id="KW-0812">Transmembrane</keyword>
<feature type="transmembrane region" description="Helical" evidence="10">
    <location>
        <begin position="32"/>
        <end position="55"/>
    </location>
</feature>
<dbReference type="Gene3D" id="1.20.5.1930">
    <property type="match status" value="1"/>
</dbReference>
<reference evidence="13 14" key="1">
    <citation type="submission" date="2020-08" db="EMBL/GenBank/DDBJ databases">
        <title>Genomic Encyclopedia of Type Strains, Phase III (KMG-III): the genomes of soil and plant-associated and newly described type strains.</title>
        <authorList>
            <person name="Whitman W."/>
        </authorList>
    </citation>
    <scope>NUCLEOTIDE SEQUENCE [LARGE SCALE GENOMIC DNA]</scope>
    <source>
        <strain evidence="13 14">CECT 8305</strain>
    </source>
</reference>
<organism evidence="13 14">
    <name type="scientific">Streptomyces zagrosensis</name>
    <dbReference type="NCBI Taxonomy" id="1042984"/>
    <lineage>
        <taxon>Bacteria</taxon>
        <taxon>Bacillati</taxon>
        <taxon>Actinomycetota</taxon>
        <taxon>Actinomycetes</taxon>
        <taxon>Kitasatosporales</taxon>
        <taxon>Streptomycetaceae</taxon>
        <taxon>Streptomyces</taxon>
    </lineage>
</organism>
<comment type="caution">
    <text evidence="13">The sequence shown here is derived from an EMBL/GenBank/DDBJ whole genome shotgun (WGS) entry which is preliminary data.</text>
</comment>
<evidence type="ECO:0000256" key="7">
    <source>
        <dbReference type="ARBA" id="ARBA00022840"/>
    </source>
</evidence>
<dbReference type="PANTHER" id="PTHR24421">
    <property type="entry name" value="NITRATE/NITRITE SENSOR PROTEIN NARX-RELATED"/>
    <property type="match status" value="1"/>
</dbReference>
<dbReference type="InterPro" id="IPR036890">
    <property type="entry name" value="HATPase_C_sf"/>
</dbReference>
<keyword evidence="10" id="KW-0472">Membrane</keyword>
<feature type="domain" description="Histidine kinase/HSP90-like ATPase" evidence="11">
    <location>
        <begin position="330"/>
        <end position="414"/>
    </location>
</feature>
<evidence type="ECO:0000256" key="1">
    <source>
        <dbReference type="ARBA" id="ARBA00000085"/>
    </source>
</evidence>
<dbReference type="SUPFAM" id="SSF55874">
    <property type="entry name" value="ATPase domain of HSP90 chaperone/DNA topoisomerase II/histidine kinase"/>
    <property type="match status" value="1"/>
</dbReference>
<feature type="compositionally biased region" description="Gly residues" evidence="9">
    <location>
        <begin position="276"/>
        <end position="285"/>
    </location>
</feature>
<dbReference type="AlphaFoldDB" id="A0A7W9UWK9"/>
<gene>
    <name evidence="13" type="ORF">FHS42_000409</name>
</gene>
<dbReference type="GO" id="GO:0046983">
    <property type="term" value="F:protein dimerization activity"/>
    <property type="evidence" value="ECO:0007669"/>
    <property type="project" value="InterPro"/>
</dbReference>
<evidence type="ECO:0000259" key="12">
    <source>
        <dbReference type="Pfam" id="PF07730"/>
    </source>
</evidence>
<dbReference type="Gene3D" id="3.30.565.10">
    <property type="entry name" value="Histidine kinase-like ATPase, C-terminal domain"/>
    <property type="match status" value="1"/>
</dbReference>
<dbReference type="PANTHER" id="PTHR24421:SF10">
    <property type="entry name" value="NITRATE_NITRITE SENSOR PROTEIN NARQ"/>
    <property type="match status" value="1"/>
</dbReference>
<keyword evidence="10" id="KW-1133">Transmembrane helix</keyword>
<feature type="region of interest" description="Disordered" evidence="9">
    <location>
        <begin position="462"/>
        <end position="486"/>
    </location>
</feature>
<dbReference type="InterPro" id="IPR011712">
    <property type="entry name" value="Sig_transdc_His_kin_sub3_dim/P"/>
</dbReference>
<dbReference type="EMBL" id="JACHJL010000001">
    <property type="protein sequence ID" value="MBB5933391.1"/>
    <property type="molecule type" value="Genomic_DNA"/>
</dbReference>
<evidence type="ECO:0000256" key="2">
    <source>
        <dbReference type="ARBA" id="ARBA00012438"/>
    </source>
</evidence>
<feature type="domain" description="Signal transduction histidine kinase subgroup 3 dimerisation and phosphoacceptor" evidence="12">
    <location>
        <begin position="205"/>
        <end position="270"/>
    </location>
</feature>
<sequence length="486" mass="50721">MPITSAIPRPSRPALPQRVPTPQRIWRRARPVAAAALAWCGAVVYPFALFSAAQAGPYRSASLRFTLTAAATVLPVWLLRRRPMAALVLMLIGTFAGATPQGPPWEQGVPWEVSYLLVLVDDAVVGYIAATRSRRTGLAAAALTLIVQIAVATSRTSATDSFTNTVLLCLVALVAAWTAGRALQERREHAAALRTQAAAQAVTAERLRIARELHDMIAHSMGIIAIQAGVGSRVIDTQPAEARTALTVIEATSRETLAGLRRTLGALRRTEPTAGYGSGRGGGAGAPHEPAPGLDDLGRLAAATADAGVRVEVRWRGERRPLPADIDLACYRIVQEALTNVVRHAGTSACRVTVAYQEAELLIQIDDEGRASTTAPGERFGIVGMRERVGLLRGQFTAGPRPEGGFRVAALLPVPVSVPVGTATGKHVGADVNVGADADVDGAVAGNAGADADANADVRRVGTSLSTGTSTSAGTRTGLGARRGDR</sequence>
<dbReference type="Pfam" id="PF02518">
    <property type="entry name" value="HATPase_c"/>
    <property type="match status" value="1"/>
</dbReference>
<evidence type="ECO:0000256" key="6">
    <source>
        <dbReference type="ARBA" id="ARBA00022777"/>
    </source>
</evidence>
<dbReference type="GO" id="GO:0016020">
    <property type="term" value="C:membrane"/>
    <property type="evidence" value="ECO:0007669"/>
    <property type="project" value="InterPro"/>
</dbReference>
<dbReference type="Proteomes" id="UP000588098">
    <property type="component" value="Unassembled WGS sequence"/>
</dbReference>
<dbReference type="RefSeq" id="WP_312866662.1">
    <property type="nucleotide sequence ID" value="NZ_JACHJL010000001.1"/>
</dbReference>
<evidence type="ECO:0000256" key="10">
    <source>
        <dbReference type="SAM" id="Phobius"/>
    </source>
</evidence>
<evidence type="ECO:0000256" key="9">
    <source>
        <dbReference type="SAM" id="MobiDB-lite"/>
    </source>
</evidence>
<dbReference type="CDD" id="cd16917">
    <property type="entry name" value="HATPase_UhpB-NarQ-NarX-like"/>
    <property type="match status" value="1"/>
</dbReference>
<keyword evidence="7" id="KW-0067">ATP-binding</keyword>
<dbReference type="GO" id="GO:0000155">
    <property type="term" value="F:phosphorelay sensor kinase activity"/>
    <property type="evidence" value="ECO:0007669"/>
    <property type="project" value="InterPro"/>
</dbReference>
<evidence type="ECO:0000313" key="13">
    <source>
        <dbReference type="EMBL" id="MBB5933391.1"/>
    </source>
</evidence>
<dbReference type="EC" id="2.7.13.3" evidence="2"/>
<dbReference type="Pfam" id="PF07730">
    <property type="entry name" value="HisKA_3"/>
    <property type="match status" value="1"/>
</dbReference>
<proteinExistence type="predicted"/>
<keyword evidence="5" id="KW-0547">Nucleotide-binding</keyword>
<feature type="region of interest" description="Disordered" evidence="9">
    <location>
        <begin position="271"/>
        <end position="295"/>
    </location>
</feature>
<keyword evidence="8" id="KW-0902">Two-component regulatory system</keyword>
<keyword evidence="14" id="KW-1185">Reference proteome</keyword>
<dbReference type="InterPro" id="IPR003594">
    <property type="entry name" value="HATPase_dom"/>
</dbReference>
<dbReference type="GO" id="GO:0005524">
    <property type="term" value="F:ATP binding"/>
    <property type="evidence" value="ECO:0007669"/>
    <property type="project" value="UniProtKB-KW"/>
</dbReference>
<feature type="compositionally biased region" description="Low complexity" evidence="9">
    <location>
        <begin position="462"/>
        <end position="480"/>
    </location>
</feature>
<keyword evidence="4" id="KW-0808">Transferase</keyword>